<feature type="transmembrane region" description="Helical" evidence="1">
    <location>
        <begin position="151"/>
        <end position="179"/>
    </location>
</feature>
<dbReference type="RefSeq" id="WP_189501548.1">
    <property type="nucleotide sequence ID" value="NZ_BMZQ01000001.1"/>
</dbReference>
<dbReference type="GO" id="GO:0016740">
    <property type="term" value="F:transferase activity"/>
    <property type="evidence" value="ECO:0007669"/>
    <property type="project" value="UniProtKB-KW"/>
</dbReference>
<dbReference type="Proteomes" id="UP000630142">
    <property type="component" value="Unassembled WGS sequence"/>
</dbReference>
<dbReference type="Pfam" id="PF14264">
    <property type="entry name" value="Glucos_trans_II"/>
    <property type="match status" value="1"/>
</dbReference>
<sequence>MMLARHEDHPLRLFMVTLVVAGLTYGQWLTSFVLNIDGEVPDNFYQTIALGRWFHAVLRFGLLPEPFLPYFTNLTSLFVLSAAACLAALTLSLRGYRAVFFSVLFVTFPNLAYQLEFLNQADTFAVGYGLAILSAYLFLCGISAPRRVSQYGYLVLAVVLLALALGIYQTLVLVPAVLVAGRLLLQTDEELIGVSNLRLAVPFCVYTILAVLLYTAGTAISQGLIGVDGQSYFSGYVEGRSFGQYVIGVGSAFGSSLVGRSAFGFITYILATVAAVFLIAKGWKRAVGERVQKALLVVAVLLLPFAFVLLSGTKLPPRIYVAANLSFAILLTAATSVLWSRKAVFVLLMCLCIFHCNAITRLFVSDKRVRDADIQMASQIATIIRVKYPTIDLASIPVYFHGAHTNLAEEKLPGSDIFGSSFFAWDNGNDVRIKNFNRYYGIADYRPVGPEQIKAVEFILPTLPTWPDANSIALSNGVVVVKLGAEYGWLPFSIR</sequence>
<protein>
    <submittedName>
        <fullName evidence="2">Glucosyl transferase II</fullName>
    </submittedName>
</protein>
<dbReference type="AlphaFoldDB" id="A0A8J3GJM4"/>
<gene>
    <name evidence="2" type="primary">gtrII</name>
    <name evidence="2" type="ORF">GCM10016234_06270</name>
</gene>
<name>A0A8J3GJM4_9HYPH</name>
<keyword evidence="2" id="KW-0808">Transferase</keyword>
<dbReference type="InterPro" id="IPR025686">
    <property type="entry name" value="Glucos_trans_II"/>
</dbReference>
<reference evidence="2" key="1">
    <citation type="journal article" date="2014" name="Int. J. Syst. Evol. Microbiol.">
        <title>Complete genome sequence of Corynebacterium casei LMG S-19264T (=DSM 44701T), isolated from a smear-ripened cheese.</title>
        <authorList>
            <consortium name="US DOE Joint Genome Institute (JGI-PGF)"/>
            <person name="Walter F."/>
            <person name="Albersmeier A."/>
            <person name="Kalinowski J."/>
            <person name="Ruckert C."/>
        </authorList>
    </citation>
    <scope>NUCLEOTIDE SEQUENCE</scope>
    <source>
        <strain evidence="2">KCTC 42249</strain>
    </source>
</reference>
<reference evidence="2" key="2">
    <citation type="submission" date="2020-09" db="EMBL/GenBank/DDBJ databases">
        <authorList>
            <person name="Sun Q."/>
            <person name="Kim S."/>
        </authorList>
    </citation>
    <scope>NUCLEOTIDE SEQUENCE</scope>
    <source>
        <strain evidence="2">KCTC 42249</strain>
    </source>
</reference>
<evidence type="ECO:0000313" key="3">
    <source>
        <dbReference type="Proteomes" id="UP000630142"/>
    </source>
</evidence>
<keyword evidence="1" id="KW-0812">Transmembrane</keyword>
<feature type="transmembrane region" description="Helical" evidence="1">
    <location>
        <begin position="12"/>
        <end position="34"/>
    </location>
</feature>
<evidence type="ECO:0000256" key="1">
    <source>
        <dbReference type="SAM" id="Phobius"/>
    </source>
</evidence>
<feature type="transmembrane region" description="Helical" evidence="1">
    <location>
        <begin position="96"/>
        <end position="113"/>
    </location>
</feature>
<proteinExistence type="predicted"/>
<dbReference type="EMBL" id="BMZQ01000001">
    <property type="protein sequence ID" value="GHD07642.1"/>
    <property type="molecule type" value="Genomic_DNA"/>
</dbReference>
<feature type="transmembrane region" description="Helical" evidence="1">
    <location>
        <begin position="265"/>
        <end position="283"/>
    </location>
</feature>
<feature type="transmembrane region" description="Helical" evidence="1">
    <location>
        <begin position="125"/>
        <end position="144"/>
    </location>
</feature>
<accession>A0A8J3GJM4</accession>
<keyword evidence="1" id="KW-0472">Membrane</keyword>
<feature type="transmembrane region" description="Helical" evidence="1">
    <location>
        <begin position="67"/>
        <end position="89"/>
    </location>
</feature>
<feature type="transmembrane region" description="Helical" evidence="1">
    <location>
        <begin position="319"/>
        <end position="339"/>
    </location>
</feature>
<comment type="caution">
    <text evidence="2">The sequence shown here is derived from an EMBL/GenBank/DDBJ whole genome shotgun (WGS) entry which is preliminary data.</text>
</comment>
<feature type="transmembrane region" description="Helical" evidence="1">
    <location>
        <begin position="199"/>
        <end position="221"/>
    </location>
</feature>
<feature type="transmembrane region" description="Helical" evidence="1">
    <location>
        <begin position="295"/>
        <end position="313"/>
    </location>
</feature>
<organism evidence="2 3">
    <name type="scientific">Tianweitania populi</name>
    <dbReference type="NCBI Taxonomy" id="1607949"/>
    <lineage>
        <taxon>Bacteria</taxon>
        <taxon>Pseudomonadati</taxon>
        <taxon>Pseudomonadota</taxon>
        <taxon>Alphaproteobacteria</taxon>
        <taxon>Hyphomicrobiales</taxon>
        <taxon>Phyllobacteriaceae</taxon>
        <taxon>Tianweitania</taxon>
    </lineage>
</organism>
<keyword evidence="3" id="KW-1185">Reference proteome</keyword>
<evidence type="ECO:0000313" key="2">
    <source>
        <dbReference type="EMBL" id="GHD07642.1"/>
    </source>
</evidence>
<keyword evidence="1" id="KW-1133">Transmembrane helix</keyword>
<feature type="transmembrane region" description="Helical" evidence="1">
    <location>
        <begin position="344"/>
        <end position="364"/>
    </location>
</feature>